<name>A0AA37STV5_9BACT</name>
<gene>
    <name evidence="1" type="ORF">GCM10007940_25450</name>
</gene>
<accession>A0AA37STV5</accession>
<evidence type="ECO:0000313" key="2">
    <source>
        <dbReference type="Proteomes" id="UP001156666"/>
    </source>
</evidence>
<reference evidence="1" key="2">
    <citation type="submission" date="2023-01" db="EMBL/GenBank/DDBJ databases">
        <title>Draft genome sequence of Portibacter lacus strain NBRC 108769.</title>
        <authorList>
            <person name="Sun Q."/>
            <person name="Mori K."/>
        </authorList>
    </citation>
    <scope>NUCLEOTIDE SEQUENCE</scope>
    <source>
        <strain evidence="1">NBRC 108769</strain>
    </source>
</reference>
<sequence length="75" mass="8158">MDPRQLPDPVDTVRLGGHADNWGAESICPTFLHPAALPEIEIEDGLLSNIGSMKQHEANFGLFVMVTALTVLRFG</sequence>
<dbReference type="Proteomes" id="UP001156666">
    <property type="component" value="Unassembled WGS sequence"/>
</dbReference>
<dbReference type="AlphaFoldDB" id="A0AA37STV5"/>
<protein>
    <submittedName>
        <fullName evidence="1">Uncharacterized protein</fullName>
    </submittedName>
</protein>
<reference evidence="1" key="1">
    <citation type="journal article" date="2014" name="Int. J. Syst. Evol. Microbiol.">
        <title>Complete genome sequence of Corynebacterium casei LMG S-19264T (=DSM 44701T), isolated from a smear-ripened cheese.</title>
        <authorList>
            <consortium name="US DOE Joint Genome Institute (JGI-PGF)"/>
            <person name="Walter F."/>
            <person name="Albersmeier A."/>
            <person name="Kalinowski J."/>
            <person name="Ruckert C."/>
        </authorList>
    </citation>
    <scope>NUCLEOTIDE SEQUENCE</scope>
    <source>
        <strain evidence="1">NBRC 108769</strain>
    </source>
</reference>
<evidence type="ECO:0000313" key="1">
    <source>
        <dbReference type="EMBL" id="GLR17930.1"/>
    </source>
</evidence>
<organism evidence="1 2">
    <name type="scientific">Portibacter lacus</name>
    <dbReference type="NCBI Taxonomy" id="1099794"/>
    <lineage>
        <taxon>Bacteria</taxon>
        <taxon>Pseudomonadati</taxon>
        <taxon>Bacteroidota</taxon>
        <taxon>Saprospiria</taxon>
        <taxon>Saprospirales</taxon>
        <taxon>Haliscomenobacteraceae</taxon>
        <taxon>Portibacter</taxon>
    </lineage>
</organism>
<dbReference type="EMBL" id="BSOH01000014">
    <property type="protein sequence ID" value="GLR17930.1"/>
    <property type="molecule type" value="Genomic_DNA"/>
</dbReference>
<comment type="caution">
    <text evidence="1">The sequence shown here is derived from an EMBL/GenBank/DDBJ whole genome shotgun (WGS) entry which is preliminary data.</text>
</comment>
<keyword evidence="2" id="KW-1185">Reference proteome</keyword>
<proteinExistence type="predicted"/>